<dbReference type="InterPro" id="IPR000477">
    <property type="entry name" value="RT_dom"/>
</dbReference>
<dbReference type="Pfam" id="PF00078">
    <property type="entry name" value="RVT_1"/>
    <property type="match status" value="1"/>
</dbReference>
<gene>
    <name evidence="2" type="ORF">MAM1_0005c00631</name>
</gene>
<reference evidence="2" key="1">
    <citation type="submission" date="2014-09" db="EMBL/GenBank/DDBJ databases">
        <title>Draft genome sequence of an oleaginous Mucoromycotina fungus Mucor ambiguus NBRC6742.</title>
        <authorList>
            <person name="Takeda I."/>
            <person name="Yamane N."/>
            <person name="Morita T."/>
            <person name="Tamano K."/>
            <person name="Machida M."/>
            <person name="Baker S."/>
            <person name="Koike H."/>
        </authorList>
    </citation>
    <scope>NUCLEOTIDE SEQUENCE</scope>
    <source>
        <strain evidence="2">NBRC 6742</strain>
    </source>
</reference>
<dbReference type="OrthoDB" id="5598377at2759"/>
<accession>A0A0C9M4I1</accession>
<dbReference type="Proteomes" id="UP000053815">
    <property type="component" value="Unassembled WGS sequence"/>
</dbReference>
<proteinExistence type="predicted"/>
<protein>
    <recommendedName>
        <fullName evidence="1">Reverse transcriptase domain-containing protein</fullName>
    </recommendedName>
</protein>
<keyword evidence="3" id="KW-1185">Reference proteome</keyword>
<dbReference type="EMBL" id="DF836294">
    <property type="protein sequence ID" value="GAN01199.1"/>
    <property type="molecule type" value="Genomic_DNA"/>
</dbReference>
<dbReference type="PANTHER" id="PTHR31635:SF196">
    <property type="entry name" value="REVERSE TRANSCRIPTASE DOMAIN-CONTAINING PROTEIN-RELATED"/>
    <property type="match status" value="1"/>
</dbReference>
<feature type="domain" description="Reverse transcriptase" evidence="1">
    <location>
        <begin position="65"/>
        <end position="117"/>
    </location>
</feature>
<organism evidence="2">
    <name type="scientific">Mucor ambiguus</name>
    <dbReference type="NCBI Taxonomy" id="91626"/>
    <lineage>
        <taxon>Eukaryota</taxon>
        <taxon>Fungi</taxon>
        <taxon>Fungi incertae sedis</taxon>
        <taxon>Mucoromycota</taxon>
        <taxon>Mucoromycotina</taxon>
        <taxon>Mucoromycetes</taxon>
        <taxon>Mucorales</taxon>
        <taxon>Mucorineae</taxon>
        <taxon>Mucoraceae</taxon>
        <taxon>Mucor</taxon>
    </lineage>
</organism>
<evidence type="ECO:0000313" key="2">
    <source>
        <dbReference type="EMBL" id="GAN01199.1"/>
    </source>
</evidence>
<name>A0A0C9M4I1_9FUNG</name>
<evidence type="ECO:0000259" key="1">
    <source>
        <dbReference type="Pfam" id="PF00078"/>
    </source>
</evidence>
<evidence type="ECO:0000313" key="3">
    <source>
        <dbReference type="Proteomes" id="UP000053815"/>
    </source>
</evidence>
<dbReference type="PANTHER" id="PTHR31635">
    <property type="entry name" value="REVERSE TRANSCRIPTASE DOMAIN-CONTAINING PROTEIN-RELATED"/>
    <property type="match status" value="1"/>
</dbReference>
<dbReference type="AlphaFoldDB" id="A0A0C9M4I1"/>
<sequence>MIFSLNAKDPLATRLLADGIPYQLLLLLLKFPPIQPLIEQVYNDALTKGIFPDSWNVSLMTLLYKKNDPNDMENYRPISLCNTDYKLMTRLLNHRLMEVAPQLINENLAGFVPGRFMPKMQCDVKLSWNMPKE</sequence>
<dbReference type="STRING" id="91626.A0A0C9M4I1"/>